<dbReference type="Gene3D" id="3.30.70.2740">
    <property type="match status" value="1"/>
</dbReference>
<evidence type="ECO:0000256" key="4">
    <source>
        <dbReference type="ARBA" id="ARBA00022630"/>
    </source>
</evidence>
<dbReference type="InterPro" id="IPR004113">
    <property type="entry name" value="FAD-bd_oxidored_4_C"/>
</dbReference>
<dbReference type="Pfam" id="PF02913">
    <property type="entry name" value="FAD-oxidase_C"/>
    <property type="match status" value="1"/>
</dbReference>
<dbReference type="PROSITE" id="PS51387">
    <property type="entry name" value="FAD_PCMH"/>
    <property type="match status" value="1"/>
</dbReference>
<evidence type="ECO:0000256" key="11">
    <source>
        <dbReference type="SAM" id="MobiDB-lite"/>
    </source>
</evidence>
<sequence>MTQSDHTAAVSSPSRSPSKSKSKPVYGTPEEFARAIEELRTLFAEGAVTTAKDQLEAHGFSPNAHHPGCPHSVVVYPSSTEDVVKIVNVARKYRMPVIPYSGGTSLEGHFAGWKSGGICIDMSGMDKIIAIHEEDSDLVCQSGVGWMEINETLKEKGIPLFFPLDPGPTATIGGMLSTGCSGTNAVRYGTAKGEWFLNATVVLPSGEVIKTRRRSRKSSAGFDTTKLFIGAEGTLGIVTEVTIRLAPVIPTTVATARFPNVRKASEAVIEILNTGIGIQCIELVDAEFMRATVTAGNPARPYDIADHLFFKLQGATPGALAESVDIVKTIVKKHGGDKFWPAKNNEEAEAVWTDRKNGLYSFLAFAGEGAKVWSTDVCVPISKLPQLVYETQHDIKQTGLWCSVIGHAGDGNFHTCLTFKTDEELAIVRGLVHRMVERALALDGTCTGEHGVGIGKKEFLVEELGAGTVSLMKTIKQAIDPLGIMNPGKVCGILAKKKIRDIEGFF</sequence>
<dbReference type="InterPro" id="IPR016164">
    <property type="entry name" value="FAD-linked_Oxase-like_C"/>
</dbReference>
<dbReference type="Pfam" id="PF01565">
    <property type="entry name" value="FAD_binding_4"/>
    <property type="match status" value="1"/>
</dbReference>
<dbReference type="Gene3D" id="3.30.465.10">
    <property type="match status" value="1"/>
</dbReference>
<dbReference type="GO" id="GO:0008720">
    <property type="term" value="F:D-lactate dehydrogenase (NAD+) activity"/>
    <property type="evidence" value="ECO:0007669"/>
    <property type="project" value="TreeGrafter"/>
</dbReference>
<keyword evidence="7" id="KW-0560">Oxidoreductase</keyword>
<dbReference type="InterPro" id="IPR036318">
    <property type="entry name" value="FAD-bd_PCMH-like_sf"/>
</dbReference>
<dbReference type="FunFam" id="3.30.70.2740:FF:000001">
    <property type="entry name" value="D-lactate dehydrogenase mitochondrial"/>
    <property type="match status" value="1"/>
</dbReference>
<dbReference type="Gene3D" id="1.10.45.10">
    <property type="entry name" value="Vanillyl-alcohol Oxidase, Chain A, domain 4"/>
    <property type="match status" value="1"/>
</dbReference>
<evidence type="ECO:0000256" key="5">
    <source>
        <dbReference type="ARBA" id="ARBA00022827"/>
    </source>
</evidence>
<dbReference type="EC" id="1.1.2.4" evidence="9"/>
<comment type="similarity">
    <text evidence="3">Belongs to the FAD-binding oxidoreductase/transferase type 4 family.</text>
</comment>
<name>A0AAD4M329_9AGAM</name>
<evidence type="ECO:0000256" key="9">
    <source>
        <dbReference type="ARBA" id="ARBA00038897"/>
    </source>
</evidence>
<dbReference type="SUPFAM" id="SSF56176">
    <property type="entry name" value="FAD-binding/transporter-associated domain-like"/>
    <property type="match status" value="1"/>
</dbReference>
<dbReference type="GO" id="GO:0005739">
    <property type="term" value="C:mitochondrion"/>
    <property type="evidence" value="ECO:0007669"/>
    <property type="project" value="UniProtKB-SubCell"/>
</dbReference>
<dbReference type="GO" id="GO:1903457">
    <property type="term" value="P:lactate catabolic process"/>
    <property type="evidence" value="ECO:0007669"/>
    <property type="project" value="TreeGrafter"/>
</dbReference>
<evidence type="ECO:0000256" key="10">
    <source>
        <dbReference type="ARBA" id="ARBA00051436"/>
    </source>
</evidence>
<reference evidence="13" key="1">
    <citation type="journal article" date="2022" name="New Phytol.">
        <title>Evolutionary transition to the ectomycorrhizal habit in the genomes of a hyperdiverse lineage of mushroom-forming fungi.</title>
        <authorList>
            <person name="Looney B."/>
            <person name="Miyauchi S."/>
            <person name="Morin E."/>
            <person name="Drula E."/>
            <person name="Courty P.E."/>
            <person name="Kohler A."/>
            <person name="Kuo A."/>
            <person name="LaButti K."/>
            <person name="Pangilinan J."/>
            <person name="Lipzen A."/>
            <person name="Riley R."/>
            <person name="Andreopoulos W."/>
            <person name="He G."/>
            <person name="Johnson J."/>
            <person name="Nolan M."/>
            <person name="Tritt A."/>
            <person name="Barry K.W."/>
            <person name="Grigoriev I.V."/>
            <person name="Nagy L.G."/>
            <person name="Hibbett D."/>
            <person name="Henrissat B."/>
            <person name="Matheny P.B."/>
            <person name="Labbe J."/>
            <person name="Martin F.M."/>
        </authorList>
    </citation>
    <scope>NUCLEOTIDE SEQUENCE</scope>
    <source>
        <strain evidence="13">BPL690</strain>
    </source>
</reference>
<evidence type="ECO:0000313" key="13">
    <source>
        <dbReference type="EMBL" id="KAI0299658.1"/>
    </source>
</evidence>
<evidence type="ECO:0000256" key="1">
    <source>
        <dbReference type="ARBA" id="ARBA00001974"/>
    </source>
</evidence>
<evidence type="ECO:0000256" key="2">
    <source>
        <dbReference type="ARBA" id="ARBA00004173"/>
    </source>
</evidence>
<feature type="domain" description="FAD-binding PCMH-type" evidence="12">
    <location>
        <begin position="66"/>
        <end position="248"/>
    </location>
</feature>
<dbReference type="FunFam" id="3.30.465.10:FF:000014">
    <property type="entry name" value="D-lactate dehydrogenase (Cytochrome), putative"/>
    <property type="match status" value="1"/>
</dbReference>
<dbReference type="EMBL" id="WTXG01000022">
    <property type="protein sequence ID" value="KAI0299658.1"/>
    <property type="molecule type" value="Genomic_DNA"/>
</dbReference>
<protein>
    <recommendedName>
        <fullName evidence="9">D-lactate dehydrogenase (cytochrome)</fullName>
        <ecNumber evidence="9">1.1.2.4</ecNumber>
    </recommendedName>
</protein>
<evidence type="ECO:0000256" key="6">
    <source>
        <dbReference type="ARBA" id="ARBA00022946"/>
    </source>
</evidence>
<dbReference type="InterPro" id="IPR016166">
    <property type="entry name" value="FAD-bd_PCMH"/>
</dbReference>
<keyword evidence="5" id="KW-0274">FAD</keyword>
<comment type="subcellular location">
    <subcellularLocation>
        <location evidence="2">Mitochondrion</location>
    </subcellularLocation>
</comment>
<keyword evidence="8" id="KW-0496">Mitochondrion</keyword>
<dbReference type="InterPro" id="IPR016169">
    <property type="entry name" value="FAD-bd_PCMH_sub2"/>
</dbReference>
<dbReference type="FunFam" id="1.10.45.10:FF:000001">
    <property type="entry name" value="D-lactate dehydrogenase mitochondrial"/>
    <property type="match status" value="1"/>
</dbReference>
<accession>A0AAD4M329</accession>
<dbReference type="PANTHER" id="PTHR11748">
    <property type="entry name" value="D-LACTATE DEHYDROGENASE"/>
    <property type="match status" value="1"/>
</dbReference>
<dbReference type="InterPro" id="IPR016171">
    <property type="entry name" value="Vanillyl_alc_oxidase_C-sub2"/>
</dbReference>
<keyword evidence="6" id="KW-0809">Transit peptide</keyword>
<comment type="caution">
    <text evidence="13">The sequence shown here is derived from an EMBL/GenBank/DDBJ whole genome shotgun (WGS) entry which is preliminary data.</text>
</comment>
<keyword evidence="14" id="KW-1185">Reference proteome</keyword>
<evidence type="ECO:0000256" key="8">
    <source>
        <dbReference type="ARBA" id="ARBA00023128"/>
    </source>
</evidence>
<dbReference type="Proteomes" id="UP001203297">
    <property type="component" value="Unassembled WGS sequence"/>
</dbReference>
<dbReference type="GO" id="GO:0071949">
    <property type="term" value="F:FAD binding"/>
    <property type="evidence" value="ECO:0007669"/>
    <property type="project" value="InterPro"/>
</dbReference>
<comment type="catalytic activity">
    <reaction evidence="10">
        <text>(R)-lactate + 2 Fe(III)-[cytochrome c] = 2 Fe(II)-[cytochrome c] + pyruvate + 2 H(+)</text>
        <dbReference type="Rhea" id="RHEA:13521"/>
        <dbReference type="Rhea" id="RHEA-COMP:10350"/>
        <dbReference type="Rhea" id="RHEA-COMP:14399"/>
        <dbReference type="ChEBI" id="CHEBI:15361"/>
        <dbReference type="ChEBI" id="CHEBI:15378"/>
        <dbReference type="ChEBI" id="CHEBI:16004"/>
        <dbReference type="ChEBI" id="CHEBI:29033"/>
        <dbReference type="ChEBI" id="CHEBI:29034"/>
        <dbReference type="EC" id="1.1.2.4"/>
    </reaction>
</comment>
<feature type="compositionally biased region" description="Polar residues" evidence="11">
    <location>
        <begin position="1"/>
        <end position="10"/>
    </location>
</feature>
<gene>
    <name evidence="13" type="ORF">B0F90DRAFT_1631060</name>
</gene>
<dbReference type="AlphaFoldDB" id="A0AAD4M329"/>
<feature type="region of interest" description="Disordered" evidence="11">
    <location>
        <begin position="1"/>
        <end position="27"/>
    </location>
</feature>
<evidence type="ECO:0000313" key="14">
    <source>
        <dbReference type="Proteomes" id="UP001203297"/>
    </source>
</evidence>
<dbReference type="SUPFAM" id="SSF55103">
    <property type="entry name" value="FAD-linked oxidases, C-terminal domain"/>
    <property type="match status" value="1"/>
</dbReference>
<evidence type="ECO:0000256" key="3">
    <source>
        <dbReference type="ARBA" id="ARBA00008000"/>
    </source>
</evidence>
<dbReference type="GO" id="GO:0004458">
    <property type="term" value="F:D-lactate dehydrogenase (cytochrome) activity"/>
    <property type="evidence" value="ECO:0007669"/>
    <property type="project" value="UniProtKB-EC"/>
</dbReference>
<dbReference type="InterPro" id="IPR006094">
    <property type="entry name" value="Oxid_FAD_bind_N"/>
</dbReference>
<organism evidence="13 14">
    <name type="scientific">Multifurca ochricompacta</name>
    <dbReference type="NCBI Taxonomy" id="376703"/>
    <lineage>
        <taxon>Eukaryota</taxon>
        <taxon>Fungi</taxon>
        <taxon>Dikarya</taxon>
        <taxon>Basidiomycota</taxon>
        <taxon>Agaricomycotina</taxon>
        <taxon>Agaricomycetes</taxon>
        <taxon>Russulales</taxon>
        <taxon>Russulaceae</taxon>
        <taxon>Multifurca</taxon>
    </lineage>
</organism>
<evidence type="ECO:0000256" key="7">
    <source>
        <dbReference type="ARBA" id="ARBA00023002"/>
    </source>
</evidence>
<comment type="cofactor">
    <cofactor evidence="1">
        <name>FAD</name>
        <dbReference type="ChEBI" id="CHEBI:57692"/>
    </cofactor>
</comment>
<dbReference type="PANTHER" id="PTHR11748:SF111">
    <property type="entry name" value="D-LACTATE DEHYDROGENASE, MITOCHONDRIAL-RELATED"/>
    <property type="match status" value="1"/>
</dbReference>
<proteinExistence type="inferred from homology"/>
<keyword evidence="4" id="KW-0285">Flavoprotein</keyword>
<evidence type="ECO:0000259" key="12">
    <source>
        <dbReference type="PROSITE" id="PS51387"/>
    </source>
</evidence>